<evidence type="ECO:0000313" key="3">
    <source>
        <dbReference type="Proteomes" id="UP000308054"/>
    </source>
</evidence>
<evidence type="ECO:0000256" key="1">
    <source>
        <dbReference type="SAM" id="Coils"/>
    </source>
</evidence>
<sequence length="64" mass="6884">MFHEDAPRAKSAGIVPGEDLSAFSVEDLEERLELLKAELARTEAKIVEKKKGLAAADAVFRTGG</sequence>
<reference evidence="2 3" key="1">
    <citation type="journal article" date="2017" name="Int. J. Syst. Evol. Microbiol.">
        <title>Marinicauda algicola sp. nov., isolated from a marine red alga Rhodosorus marinus.</title>
        <authorList>
            <person name="Jeong S.E."/>
            <person name="Jeon S.H."/>
            <person name="Chun B.H."/>
            <person name="Kim D.W."/>
            <person name="Jeon C.O."/>
        </authorList>
    </citation>
    <scope>NUCLEOTIDE SEQUENCE [LARGE SCALE GENOMIC DNA]</scope>
    <source>
        <strain evidence="2 3">JCM 31718</strain>
    </source>
</reference>
<accession>A0A4S2H1H1</accession>
<dbReference type="RefSeq" id="WP_135995813.1">
    <property type="nucleotide sequence ID" value="NZ_CP071057.1"/>
</dbReference>
<dbReference type="EMBL" id="SRXW01000002">
    <property type="protein sequence ID" value="TGY89273.1"/>
    <property type="molecule type" value="Genomic_DNA"/>
</dbReference>
<organism evidence="2 3">
    <name type="scientific">Marinicauda algicola</name>
    <dbReference type="NCBI Taxonomy" id="2029849"/>
    <lineage>
        <taxon>Bacteria</taxon>
        <taxon>Pseudomonadati</taxon>
        <taxon>Pseudomonadota</taxon>
        <taxon>Alphaproteobacteria</taxon>
        <taxon>Maricaulales</taxon>
        <taxon>Maricaulaceae</taxon>
        <taxon>Marinicauda</taxon>
    </lineage>
</organism>
<dbReference type="Pfam" id="PF06698">
    <property type="entry name" value="DUF1192"/>
    <property type="match status" value="1"/>
</dbReference>
<proteinExistence type="predicted"/>
<name>A0A4S2H1H1_9PROT</name>
<dbReference type="AlphaFoldDB" id="A0A4S2H1H1"/>
<dbReference type="InterPro" id="IPR009579">
    <property type="entry name" value="DUF1192"/>
</dbReference>
<protein>
    <submittedName>
        <fullName evidence="2">DUF1192 family protein</fullName>
    </submittedName>
</protein>
<feature type="coiled-coil region" evidence="1">
    <location>
        <begin position="25"/>
        <end position="52"/>
    </location>
</feature>
<comment type="caution">
    <text evidence="2">The sequence shown here is derived from an EMBL/GenBank/DDBJ whole genome shotgun (WGS) entry which is preliminary data.</text>
</comment>
<dbReference type="Proteomes" id="UP000308054">
    <property type="component" value="Unassembled WGS sequence"/>
</dbReference>
<keyword evidence="1" id="KW-0175">Coiled coil</keyword>
<gene>
    <name evidence="2" type="ORF">E5163_09145</name>
</gene>
<keyword evidence="3" id="KW-1185">Reference proteome</keyword>
<evidence type="ECO:0000313" key="2">
    <source>
        <dbReference type="EMBL" id="TGY89273.1"/>
    </source>
</evidence>